<dbReference type="InterPro" id="IPR027417">
    <property type="entry name" value="P-loop_NTPase"/>
</dbReference>
<dbReference type="EMBL" id="JAERWK010000010">
    <property type="protein sequence ID" value="MBM9467489.1"/>
    <property type="molecule type" value="Genomic_DNA"/>
</dbReference>
<accession>A0A938YG33</accession>
<dbReference type="Gene3D" id="1.10.10.10">
    <property type="entry name" value="Winged helix-like DNA-binding domain superfamily/Winged helix DNA-binding domain"/>
    <property type="match status" value="1"/>
</dbReference>
<dbReference type="SUPFAM" id="SSF48452">
    <property type="entry name" value="TPR-like"/>
    <property type="match status" value="1"/>
</dbReference>
<dbReference type="InterPro" id="IPR011990">
    <property type="entry name" value="TPR-like_helical_dom_sf"/>
</dbReference>
<evidence type="ECO:0000256" key="1">
    <source>
        <dbReference type="ARBA" id="ARBA00005820"/>
    </source>
</evidence>
<dbReference type="PANTHER" id="PTHR47691">
    <property type="entry name" value="REGULATOR-RELATED"/>
    <property type="match status" value="1"/>
</dbReference>
<evidence type="ECO:0000256" key="2">
    <source>
        <dbReference type="ARBA" id="ARBA00023125"/>
    </source>
</evidence>
<name>A0A938YG33_9ACTN</name>
<dbReference type="PANTHER" id="PTHR47691:SF3">
    <property type="entry name" value="HTH-TYPE TRANSCRIPTIONAL REGULATOR RV0890C-RELATED"/>
    <property type="match status" value="1"/>
</dbReference>
<sequence>MPAGQDPPRPRFRDLGPLVVDVDGRSRSPGGVRLTAALALLLVHAGRRVSADALRDAVWGPAAAGRAPSTLETHMFRLRRVVEPARAAGQPPSVLLSDTGGYRLAVTTDEVDSLRFLALAGEATGLLRDGQPERALRRCEQAQELWRGRPFEPHTDQDWAAAAVARLDETHVQLRELAVQTLLDCGRPEQALLEADAVLAGTPLRERVWRDRMLAAYRCGRVDEALDSYRRARRLLRDELGVEPGAELRDLHAAILAGDDRVPAAPRGASRRDPAAVTVRLPRRRGSLIGRERALEDLRELCSTRTVITVTGAAGCGKTRLAVETAARCASEFVDGIHFVDLTTVDDPDTADPALDIRADPGADTGADTGVDSVADTVISTLGLAPSAAGAVATLRTFLRRRRMLLVLDNCEHVVDAAAGLLDALQGTGSETTILATSREPLRVGGEAVFPLEPLALPSVQDQADGLVDLAEAPAIRLFLDRVGSHPIGEQQLPLVAEICRAVDGVPLAVELAAARVGAYSLEEIARQVTADLGALQQTRRGVPGHQQSLQRTVEWSHRMLSASEQLVHRRVATIAGAFTTTAAARVSGVDPAGVADLLAGLVDKSMLVPLGPLRDDGPSQFSQLATVRAHARRALSDAHETTAAARRRDGWVTALVEAKPPLGHPDERRWFNELDDDLASIRATLHDAVQTSDAAACLIAGRLTMYWYHRGLVPEGARWAELARHINTASALDQALATLCAAGGQALAGRLDLAVPLIQEALLIRSDRTRDEDIAFAEALLQTAGGVQLAGDQAVSASLARRALRIADDHQDPSLALIARARLALDPSGPTATDAEAIYGAAMHAGNHYAAYLAASGAVLRAALRQDSSTGLAWSDRILALHRRQDIAQAPVVLEIRANLMTMAGRVQEAVRLYSAAQVHNSRAGLPWPSRDFTAALLARATEQLDRTRFQDAWDSGRALTLDQVELVTSGEADRPVAEPMVTEPGLA</sequence>
<feature type="DNA-binding region" description="OmpR/PhoB-type" evidence="3">
    <location>
        <begin position="1"/>
        <end position="106"/>
    </location>
</feature>
<dbReference type="CDD" id="cd15831">
    <property type="entry name" value="BTAD"/>
    <property type="match status" value="1"/>
</dbReference>
<keyword evidence="6" id="KW-1185">Reference proteome</keyword>
<comment type="caution">
    <text evidence="5">The sequence shown here is derived from an EMBL/GenBank/DDBJ whole genome shotgun (WGS) entry which is preliminary data.</text>
</comment>
<dbReference type="InterPro" id="IPR001867">
    <property type="entry name" value="OmpR/PhoB-type_DNA-bd"/>
</dbReference>
<keyword evidence="2 3" id="KW-0238">DNA-binding</keyword>
<dbReference type="InterPro" id="IPR016032">
    <property type="entry name" value="Sig_transdc_resp-reg_C-effctor"/>
</dbReference>
<proteinExistence type="inferred from homology"/>
<dbReference type="Pfam" id="PF25872">
    <property type="entry name" value="HTH_77"/>
    <property type="match status" value="1"/>
</dbReference>
<organism evidence="5 6">
    <name type="scientific">Nakamurella leprariae</name>
    <dbReference type="NCBI Taxonomy" id="2803911"/>
    <lineage>
        <taxon>Bacteria</taxon>
        <taxon>Bacillati</taxon>
        <taxon>Actinomycetota</taxon>
        <taxon>Actinomycetes</taxon>
        <taxon>Nakamurellales</taxon>
        <taxon>Nakamurellaceae</taxon>
        <taxon>Nakamurella</taxon>
    </lineage>
</organism>
<dbReference type="InterPro" id="IPR005158">
    <property type="entry name" value="BTAD"/>
</dbReference>
<dbReference type="SMART" id="SM00862">
    <property type="entry name" value="Trans_reg_C"/>
    <property type="match status" value="1"/>
</dbReference>
<dbReference type="Pfam" id="PF03704">
    <property type="entry name" value="BTAD"/>
    <property type="match status" value="1"/>
</dbReference>
<evidence type="ECO:0000313" key="5">
    <source>
        <dbReference type="EMBL" id="MBM9467489.1"/>
    </source>
</evidence>
<dbReference type="Gene3D" id="3.40.50.300">
    <property type="entry name" value="P-loop containing nucleotide triphosphate hydrolases"/>
    <property type="match status" value="1"/>
</dbReference>
<dbReference type="SUPFAM" id="SSF46894">
    <property type="entry name" value="C-terminal effector domain of the bipartite response regulators"/>
    <property type="match status" value="1"/>
</dbReference>
<dbReference type="SUPFAM" id="SSF52540">
    <property type="entry name" value="P-loop containing nucleoside triphosphate hydrolases"/>
    <property type="match status" value="1"/>
</dbReference>
<dbReference type="PROSITE" id="PS51755">
    <property type="entry name" value="OMPR_PHOB"/>
    <property type="match status" value="1"/>
</dbReference>
<dbReference type="GO" id="GO:0000160">
    <property type="term" value="P:phosphorelay signal transduction system"/>
    <property type="evidence" value="ECO:0007669"/>
    <property type="project" value="InterPro"/>
</dbReference>
<comment type="similarity">
    <text evidence="1">Belongs to the AfsR/DnrI/RedD regulatory family.</text>
</comment>
<dbReference type="InterPro" id="IPR058852">
    <property type="entry name" value="HTH_77"/>
</dbReference>
<gene>
    <name evidence="5" type="ORF">JL106_09395</name>
</gene>
<dbReference type="AlphaFoldDB" id="A0A938YG33"/>
<dbReference type="Proteomes" id="UP000663792">
    <property type="component" value="Unassembled WGS sequence"/>
</dbReference>
<dbReference type="PRINTS" id="PR00364">
    <property type="entry name" value="DISEASERSIST"/>
</dbReference>
<evidence type="ECO:0000256" key="3">
    <source>
        <dbReference type="PROSITE-ProRule" id="PRU01091"/>
    </source>
</evidence>
<reference evidence="5" key="1">
    <citation type="submission" date="2021-01" db="EMBL/GenBank/DDBJ databases">
        <title>YIM 132084 draft genome.</title>
        <authorList>
            <person name="An D."/>
        </authorList>
    </citation>
    <scope>NUCLEOTIDE SEQUENCE</scope>
    <source>
        <strain evidence="5">YIM 132084</strain>
    </source>
</reference>
<dbReference type="Pfam" id="PF00486">
    <property type="entry name" value="Trans_reg_C"/>
    <property type="match status" value="1"/>
</dbReference>
<dbReference type="Gene3D" id="1.25.40.10">
    <property type="entry name" value="Tetratricopeptide repeat domain"/>
    <property type="match status" value="1"/>
</dbReference>
<feature type="domain" description="OmpR/PhoB-type" evidence="4">
    <location>
        <begin position="1"/>
        <end position="106"/>
    </location>
</feature>
<dbReference type="GO" id="GO:0003677">
    <property type="term" value="F:DNA binding"/>
    <property type="evidence" value="ECO:0007669"/>
    <property type="project" value="UniProtKB-UniRule"/>
</dbReference>
<dbReference type="InterPro" id="IPR036388">
    <property type="entry name" value="WH-like_DNA-bd_sf"/>
</dbReference>
<dbReference type="RefSeq" id="WP_205260419.1">
    <property type="nucleotide sequence ID" value="NZ_JAERWK010000010.1"/>
</dbReference>
<dbReference type="SMART" id="SM01043">
    <property type="entry name" value="BTAD"/>
    <property type="match status" value="1"/>
</dbReference>
<evidence type="ECO:0000259" key="4">
    <source>
        <dbReference type="PROSITE" id="PS51755"/>
    </source>
</evidence>
<evidence type="ECO:0000313" key="6">
    <source>
        <dbReference type="Proteomes" id="UP000663792"/>
    </source>
</evidence>
<dbReference type="GO" id="GO:0006355">
    <property type="term" value="P:regulation of DNA-templated transcription"/>
    <property type="evidence" value="ECO:0007669"/>
    <property type="project" value="InterPro"/>
</dbReference>
<protein>
    <submittedName>
        <fullName evidence="5">Winged helix-turn-helix domain-containing protein</fullName>
    </submittedName>
</protein>